<dbReference type="Pfam" id="PF22936">
    <property type="entry name" value="Pol_BBD"/>
    <property type="match status" value="1"/>
</dbReference>
<dbReference type="AlphaFoldDB" id="A0A0D0CND7"/>
<evidence type="ECO:0000313" key="3">
    <source>
        <dbReference type="EMBL" id="KIK76793.1"/>
    </source>
</evidence>
<keyword evidence="4" id="KW-1185">Reference proteome</keyword>
<accession>A0A0D0CND7</accession>
<evidence type="ECO:0000259" key="2">
    <source>
        <dbReference type="Pfam" id="PF22936"/>
    </source>
</evidence>
<name>A0A0D0CND7_9AGAM</name>
<evidence type="ECO:0000313" key="4">
    <source>
        <dbReference type="Proteomes" id="UP000054538"/>
    </source>
</evidence>
<organism evidence="3 4">
    <name type="scientific">Paxillus rubicundulus Ve08.2h10</name>
    <dbReference type="NCBI Taxonomy" id="930991"/>
    <lineage>
        <taxon>Eukaryota</taxon>
        <taxon>Fungi</taxon>
        <taxon>Dikarya</taxon>
        <taxon>Basidiomycota</taxon>
        <taxon>Agaricomycotina</taxon>
        <taxon>Agaricomycetes</taxon>
        <taxon>Agaricomycetidae</taxon>
        <taxon>Boletales</taxon>
        <taxon>Paxilineae</taxon>
        <taxon>Paxillaceae</taxon>
        <taxon>Paxillus</taxon>
    </lineage>
</organism>
<feature type="region of interest" description="Disordered" evidence="1">
    <location>
        <begin position="117"/>
        <end position="138"/>
    </location>
</feature>
<dbReference type="InterPro" id="IPR054722">
    <property type="entry name" value="PolX-like_BBD"/>
</dbReference>
<dbReference type="STRING" id="930991.A0A0D0CND7"/>
<reference evidence="3 4" key="1">
    <citation type="submission" date="2014-04" db="EMBL/GenBank/DDBJ databases">
        <authorList>
            <consortium name="DOE Joint Genome Institute"/>
            <person name="Kuo A."/>
            <person name="Kohler A."/>
            <person name="Jargeat P."/>
            <person name="Nagy L.G."/>
            <person name="Floudas D."/>
            <person name="Copeland A."/>
            <person name="Barry K.W."/>
            <person name="Cichocki N."/>
            <person name="Veneault-Fourrey C."/>
            <person name="LaButti K."/>
            <person name="Lindquist E.A."/>
            <person name="Lipzen A."/>
            <person name="Lundell T."/>
            <person name="Morin E."/>
            <person name="Murat C."/>
            <person name="Sun H."/>
            <person name="Tunlid A."/>
            <person name="Henrissat B."/>
            <person name="Grigoriev I.V."/>
            <person name="Hibbett D.S."/>
            <person name="Martin F."/>
            <person name="Nordberg H.P."/>
            <person name="Cantor M.N."/>
            <person name="Hua S.X."/>
        </authorList>
    </citation>
    <scope>NUCLEOTIDE SEQUENCE [LARGE SCALE GENOMIC DNA]</scope>
    <source>
        <strain evidence="3 4">Ve08.2h10</strain>
    </source>
</reference>
<sequence>SASAMGIALPISYSATNFGDVANLFIEKANSIVGKRKLSGPGSEYTNAAIGKQGSMNPSMGLRIHKRNPKGVKCTNTNCEGLTRADNHDVNHCYYPGGGMESKAPAWAHAKTQTKETAAVAATTPPSTSTTSTPETHRRELSCAAITSDPDELTCLSSTHPLLTILDSGTTSHLVMDHQYFLDFAVEDRPPVKMANHGQLITTGRGTCVADVTIGGDKYRLTLKDFLHAPGALLNLLSVGRMLQRGWDCDFKGSKPSIRPHCQLSYKGDILGNVPLIGNLCFLELQFIHPNELLGSTPLPKEICAFVKIPLTWDLWHA</sequence>
<dbReference type="HOGENOM" id="CLU_048314_0_0_1"/>
<dbReference type="Proteomes" id="UP000054538">
    <property type="component" value="Unassembled WGS sequence"/>
</dbReference>
<feature type="non-terminal residue" evidence="3">
    <location>
        <position position="318"/>
    </location>
</feature>
<protein>
    <recommendedName>
        <fullName evidence="2">Retrovirus-related Pol polyprotein from transposon TNT 1-94-like beta-barrel domain-containing protein</fullName>
    </recommendedName>
</protein>
<dbReference type="InParanoid" id="A0A0D0CND7"/>
<dbReference type="OrthoDB" id="2688793at2759"/>
<reference evidence="4" key="2">
    <citation type="submission" date="2015-01" db="EMBL/GenBank/DDBJ databases">
        <title>Evolutionary Origins and Diversification of the Mycorrhizal Mutualists.</title>
        <authorList>
            <consortium name="DOE Joint Genome Institute"/>
            <consortium name="Mycorrhizal Genomics Consortium"/>
            <person name="Kohler A."/>
            <person name="Kuo A."/>
            <person name="Nagy L.G."/>
            <person name="Floudas D."/>
            <person name="Copeland A."/>
            <person name="Barry K.W."/>
            <person name="Cichocki N."/>
            <person name="Veneault-Fourrey C."/>
            <person name="LaButti K."/>
            <person name="Lindquist E.A."/>
            <person name="Lipzen A."/>
            <person name="Lundell T."/>
            <person name="Morin E."/>
            <person name="Murat C."/>
            <person name="Riley R."/>
            <person name="Ohm R."/>
            <person name="Sun H."/>
            <person name="Tunlid A."/>
            <person name="Henrissat B."/>
            <person name="Grigoriev I.V."/>
            <person name="Hibbett D.S."/>
            <person name="Martin F."/>
        </authorList>
    </citation>
    <scope>NUCLEOTIDE SEQUENCE [LARGE SCALE GENOMIC DNA]</scope>
    <source>
        <strain evidence="4">Ve08.2h10</strain>
    </source>
</reference>
<feature type="domain" description="Retrovirus-related Pol polyprotein from transposon TNT 1-94-like beta-barrel" evidence="2">
    <location>
        <begin position="165"/>
        <end position="246"/>
    </location>
</feature>
<gene>
    <name evidence="3" type="ORF">PAXRUDRAFT_77538</name>
</gene>
<proteinExistence type="predicted"/>
<feature type="compositionally biased region" description="Low complexity" evidence="1">
    <location>
        <begin position="117"/>
        <end position="134"/>
    </location>
</feature>
<evidence type="ECO:0000256" key="1">
    <source>
        <dbReference type="SAM" id="MobiDB-lite"/>
    </source>
</evidence>
<feature type="non-terminal residue" evidence="3">
    <location>
        <position position="1"/>
    </location>
</feature>
<dbReference type="EMBL" id="KN827291">
    <property type="protein sequence ID" value="KIK76793.1"/>
    <property type="molecule type" value="Genomic_DNA"/>
</dbReference>